<evidence type="ECO:0000313" key="3">
    <source>
        <dbReference type="Proteomes" id="UP000316437"/>
    </source>
</evidence>
<comment type="caution">
    <text evidence="2">The sequence shown here is derived from an EMBL/GenBank/DDBJ whole genome shotgun (WGS) entry which is preliminary data.</text>
</comment>
<evidence type="ECO:0000256" key="1">
    <source>
        <dbReference type="SAM" id="Phobius"/>
    </source>
</evidence>
<organism evidence="2 3">
    <name type="scientific">Chryseobacterium aquifrigidense</name>
    <dbReference type="NCBI Taxonomy" id="558021"/>
    <lineage>
        <taxon>Bacteria</taxon>
        <taxon>Pseudomonadati</taxon>
        <taxon>Bacteroidota</taxon>
        <taxon>Flavobacteriia</taxon>
        <taxon>Flavobacteriales</taxon>
        <taxon>Weeksellaceae</taxon>
        <taxon>Chryseobacterium group</taxon>
        <taxon>Chryseobacterium</taxon>
    </lineage>
</organism>
<proteinExistence type="predicted"/>
<feature type="transmembrane region" description="Helical" evidence="1">
    <location>
        <begin position="56"/>
        <end position="78"/>
    </location>
</feature>
<gene>
    <name evidence="2" type="ORF">FB551_2893</name>
</gene>
<keyword evidence="1" id="KW-0472">Membrane</keyword>
<dbReference type="Proteomes" id="UP000316437">
    <property type="component" value="Unassembled WGS sequence"/>
</dbReference>
<feature type="transmembrane region" description="Helical" evidence="1">
    <location>
        <begin position="16"/>
        <end position="36"/>
    </location>
</feature>
<keyword evidence="1" id="KW-1133">Transmembrane helix</keyword>
<name>A0A543ENQ7_9FLAO</name>
<evidence type="ECO:0008006" key="4">
    <source>
        <dbReference type="Google" id="ProtNLM"/>
    </source>
</evidence>
<sequence>MKNIPDDNDFFNGKNLTRFIVLFAIFIIILLSYIYIASHLNWGFNMNDKNQIGDAIGGISAPFIGITTCILTFIAFYVQYDFNKKQSTFIKKQHVNDFVAEFNQTFNLIKTNNHISDTMTVMEINNIINEFIESFTEEKIELIRKEGGLNINIILNLLNAKGLYYITQMDKWFMYYNPCRKFIIFIDILIREISQLGISEEEQLNIINNFIIKFEIATTPEIINFLTYNVLITNTNVIKNKDFIIKSLQQHYGVNKAIFNIYKQIHNVH</sequence>
<dbReference type="AlphaFoldDB" id="A0A543ENQ7"/>
<keyword evidence="3" id="KW-1185">Reference proteome</keyword>
<accession>A0A543ENQ7</accession>
<keyword evidence="1" id="KW-0812">Transmembrane</keyword>
<protein>
    <recommendedName>
        <fullName evidence="4">Phage abortive infection protein</fullName>
    </recommendedName>
</protein>
<dbReference type="RefSeq" id="WP_142017921.1">
    <property type="nucleotide sequence ID" value="NZ_VFPD01000001.1"/>
</dbReference>
<dbReference type="EMBL" id="VFPD01000001">
    <property type="protein sequence ID" value="TQM23162.1"/>
    <property type="molecule type" value="Genomic_DNA"/>
</dbReference>
<reference evidence="2 3" key="1">
    <citation type="submission" date="2019-06" db="EMBL/GenBank/DDBJ databases">
        <title>Sorghum-associated microbial communities from plants grown in Nebraska, USA.</title>
        <authorList>
            <person name="Schachtman D."/>
        </authorList>
    </citation>
    <scope>NUCLEOTIDE SEQUENCE [LARGE SCALE GENOMIC DNA]</scope>
    <source>
        <strain evidence="2 3">110</strain>
    </source>
</reference>
<evidence type="ECO:0000313" key="2">
    <source>
        <dbReference type="EMBL" id="TQM23162.1"/>
    </source>
</evidence>